<comment type="caution">
    <text evidence="2">The sequence shown here is derived from an EMBL/GenBank/DDBJ whole genome shotgun (WGS) entry which is preliminary data.</text>
</comment>
<protein>
    <recommendedName>
        <fullName evidence="4">Reverse transcriptase domain-containing protein</fullName>
    </recommendedName>
</protein>
<dbReference type="EMBL" id="JXNT01000020">
    <property type="protein sequence ID" value="ODM14910.1"/>
    <property type="molecule type" value="Genomic_DNA"/>
</dbReference>
<dbReference type="Proteomes" id="UP000094569">
    <property type="component" value="Unassembled WGS sequence"/>
</dbReference>
<proteinExistence type="predicted"/>
<organism evidence="2 3">
    <name type="scientific">Aspergillus cristatus</name>
    <name type="common">Chinese Fuzhuan brick tea-fermentation fungus</name>
    <name type="synonym">Eurotium cristatum</name>
    <dbReference type="NCBI Taxonomy" id="573508"/>
    <lineage>
        <taxon>Eukaryota</taxon>
        <taxon>Fungi</taxon>
        <taxon>Dikarya</taxon>
        <taxon>Ascomycota</taxon>
        <taxon>Pezizomycotina</taxon>
        <taxon>Eurotiomycetes</taxon>
        <taxon>Eurotiomycetidae</taxon>
        <taxon>Eurotiales</taxon>
        <taxon>Aspergillaceae</taxon>
        <taxon>Aspergillus</taxon>
        <taxon>Aspergillus subgen. Aspergillus</taxon>
    </lineage>
</organism>
<evidence type="ECO:0000313" key="3">
    <source>
        <dbReference type="Proteomes" id="UP000094569"/>
    </source>
</evidence>
<keyword evidence="3" id="KW-1185">Reference proteome</keyword>
<gene>
    <name evidence="2" type="ORF">SI65_09662</name>
</gene>
<dbReference type="VEuPathDB" id="FungiDB:SI65_09662"/>
<feature type="region of interest" description="Disordered" evidence="1">
    <location>
        <begin position="1"/>
        <end position="21"/>
    </location>
</feature>
<reference evidence="2 3" key="1">
    <citation type="journal article" date="2016" name="BMC Genomics">
        <title>Comparative genomic and transcriptomic analyses of the Fuzhuan brick tea-fermentation fungus Aspergillus cristatus.</title>
        <authorList>
            <person name="Ge Y."/>
            <person name="Wang Y."/>
            <person name="Liu Y."/>
            <person name="Tan Y."/>
            <person name="Ren X."/>
            <person name="Zhang X."/>
            <person name="Hyde K.D."/>
            <person name="Liu Y."/>
            <person name="Liu Z."/>
        </authorList>
    </citation>
    <scope>NUCLEOTIDE SEQUENCE [LARGE SCALE GENOMIC DNA]</scope>
    <source>
        <strain evidence="2 3">GZAAS20.1005</strain>
    </source>
</reference>
<evidence type="ECO:0008006" key="4">
    <source>
        <dbReference type="Google" id="ProtNLM"/>
    </source>
</evidence>
<evidence type="ECO:0000256" key="1">
    <source>
        <dbReference type="SAM" id="MobiDB-lite"/>
    </source>
</evidence>
<dbReference type="AlphaFoldDB" id="A0A1E3B1S9"/>
<evidence type="ECO:0000313" key="2">
    <source>
        <dbReference type="EMBL" id="ODM14910.1"/>
    </source>
</evidence>
<accession>A0A1E3B1S9</accession>
<name>A0A1E3B1S9_ASPCR</name>
<sequence>MATTPTLRGPQGQLASSIDEKETLIRSPEGSRNQLIELSGSPALVGVGQPQNQAIKRSVTGIQSLSFTDDIVLLASGYSVKEVCDRLQEAARVAIEWGHGNVVQFDAGKTEAVLLTRKRGQELKDQIQ</sequence>